<keyword evidence="4" id="KW-1185">Reference proteome</keyword>
<comment type="caution">
    <text evidence="3">The sequence shown here is derived from an EMBL/GenBank/DDBJ whole genome shotgun (WGS) entry which is preliminary data.</text>
</comment>
<dbReference type="InterPro" id="IPR009686">
    <property type="entry name" value="Senescence/spartin_C"/>
</dbReference>
<dbReference type="Pfam" id="PF06911">
    <property type="entry name" value="Senescence"/>
    <property type="match status" value="1"/>
</dbReference>
<feature type="region of interest" description="Disordered" evidence="1">
    <location>
        <begin position="1"/>
        <end position="26"/>
    </location>
</feature>
<reference evidence="4" key="1">
    <citation type="journal article" date="2016" name="Nature">
        <title>The genome of the seagrass Zostera marina reveals angiosperm adaptation to the sea.</title>
        <authorList>
            <person name="Olsen J.L."/>
            <person name="Rouze P."/>
            <person name="Verhelst B."/>
            <person name="Lin Y.-C."/>
            <person name="Bayer T."/>
            <person name="Collen J."/>
            <person name="Dattolo E."/>
            <person name="De Paoli E."/>
            <person name="Dittami S."/>
            <person name="Maumus F."/>
            <person name="Michel G."/>
            <person name="Kersting A."/>
            <person name="Lauritano C."/>
            <person name="Lohaus R."/>
            <person name="Toepel M."/>
            <person name="Tonon T."/>
            <person name="Vanneste K."/>
            <person name="Amirebrahimi M."/>
            <person name="Brakel J."/>
            <person name="Bostroem C."/>
            <person name="Chovatia M."/>
            <person name="Grimwood J."/>
            <person name="Jenkins J.W."/>
            <person name="Jueterbock A."/>
            <person name="Mraz A."/>
            <person name="Stam W.T."/>
            <person name="Tice H."/>
            <person name="Bornberg-Bauer E."/>
            <person name="Green P.J."/>
            <person name="Pearson G.A."/>
            <person name="Procaccini G."/>
            <person name="Duarte C.M."/>
            <person name="Schmutz J."/>
            <person name="Reusch T.B.H."/>
            <person name="Van de Peer Y."/>
        </authorList>
    </citation>
    <scope>NUCLEOTIDE SEQUENCE [LARGE SCALE GENOMIC DNA]</scope>
    <source>
        <strain evidence="4">cv. Finnish</strain>
    </source>
</reference>
<evidence type="ECO:0000313" key="3">
    <source>
        <dbReference type="EMBL" id="KMZ70314.1"/>
    </source>
</evidence>
<gene>
    <name evidence="3" type="ORF">ZOSMA_1G02940</name>
</gene>
<evidence type="ECO:0000259" key="2">
    <source>
        <dbReference type="Pfam" id="PF06911"/>
    </source>
</evidence>
<dbReference type="InterPro" id="IPR045036">
    <property type="entry name" value="Spartin-like"/>
</dbReference>
<dbReference type="OrthoDB" id="20821at2759"/>
<name>A0A0K9PMY1_ZOSMR</name>
<dbReference type="GO" id="GO:0005886">
    <property type="term" value="C:plasma membrane"/>
    <property type="evidence" value="ECO:0000318"/>
    <property type="project" value="GO_Central"/>
</dbReference>
<dbReference type="PANTHER" id="PTHR21068:SF43">
    <property type="entry name" value="SPARTIN"/>
    <property type="match status" value="1"/>
</dbReference>
<dbReference type="EMBL" id="LFYR01000729">
    <property type="protein sequence ID" value="KMZ70314.1"/>
    <property type="molecule type" value="Genomic_DNA"/>
</dbReference>
<sequence length="457" mass="50210">MDSENRQPLYPKIIDSDEHLQRPVSTSATMYPSLDMSDMVNNLFPNTDDEKDDQHRYSQLDTENSQSFLREPPVEELLLRLPGAILHLIDKKQSVEIGCGDFTVVRLRQGEIVVAVLVRVGDDVQWPLARDEACVRLDDSHYFFSLHVPDAADNAKSDDILNYGLTFASKGQEKALKDLDVILEQCTSFSMQKVVIEKEADGSGAEGVMVGTVARETSPEEMAMVEGSEKKEVFEKEASVYWTTLAPNVEDYSSSAAKLIAKGSGHLIRGILWCGNVTVDRLNWGNQFMMKRIKSKSQSEINPDTLKRIQRVKKITKMTEKVANGVLSGVLKVSGFFTSSIVNSKLGKKFFSLLPGEVILASLDGFSRVCDSVEIVGKDVLSTTSTVTTGLVSERYGEQAGEATSSSMSAAGHAFATAWTVFKIRKALNPKSSVKTSTLLKSSAKAAAAEYKSRKNP</sequence>
<dbReference type="PANTHER" id="PTHR21068">
    <property type="entry name" value="SPARTIN"/>
    <property type="match status" value="1"/>
</dbReference>
<organism evidence="3 4">
    <name type="scientific">Zostera marina</name>
    <name type="common">Eelgrass</name>
    <dbReference type="NCBI Taxonomy" id="29655"/>
    <lineage>
        <taxon>Eukaryota</taxon>
        <taxon>Viridiplantae</taxon>
        <taxon>Streptophyta</taxon>
        <taxon>Embryophyta</taxon>
        <taxon>Tracheophyta</taxon>
        <taxon>Spermatophyta</taxon>
        <taxon>Magnoliopsida</taxon>
        <taxon>Liliopsida</taxon>
        <taxon>Zosteraceae</taxon>
        <taxon>Zostera</taxon>
    </lineage>
</organism>
<dbReference type="STRING" id="29655.A0A0K9PMY1"/>
<dbReference type="Proteomes" id="UP000036987">
    <property type="component" value="Unassembled WGS sequence"/>
</dbReference>
<dbReference type="AlphaFoldDB" id="A0A0K9PMY1"/>
<accession>A0A0K9PMY1</accession>
<feature type="domain" description="Senescence" evidence="2">
    <location>
        <begin position="259"/>
        <end position="445"/>
    </location>
</feature>
<dbReference type="OMA" id="YPSIDMN"/>
<protein>
    <submittedName>
        <fullName evidence="3">Senescence/dehydration-associated protein-related</fullName>
    </submittedName>
</protein>
<evidence type="ECO:0000313" key="4">
    <source>
        <dbReference type="Proteomes" id="UP000036987"/>
    </source>
</evidence>
<proteinExistence type="predicted"/>
<evidence type="ECO:0000256" key="1">
    <source>
        <dbReference type="SAM" id="MobiDB-lite"/>
    </source>
</evidence>